<dbReference type="Pfam" id="PF25091">
    <property type="entry name" value="DUF7806"/>
    <property type="match status" value="1"/>
</dbReference>
<evidence type="ECO:0000313" key="4">
    <source>
        <dbReference type="EMBL" id="KAG6539250.1"/>
    </source>
</evidence>
<comment type="caution">
    <text evidence="4">The sequence shown here is derived from an EMBL/GenBank/DDBJ whole genome shotgun (WGS) entry which is preliminary data.</text>
</comment>
<accession>A0A8J5MB83</accession>
<evidence type="ECO:0000256" key="2">
    <source>
        <dbReference type="SAM" id="MobiDB-lite"/>
    </source>
</evidence>
<sequence length="381" mass="43953">MEMSKKQREKRERRQQDPALRREGAGGAAGFDVAERRRKGAGEMGKRLELAYGFTEEEKGSSPPLPCSVVLPSFNRSSYRTLLGKGRKILFLLVSMEPLDVKLYEKYKNLKKRKFTEEEEWNHTRDAESRSFQSAVEDLIEELNKENKGLHQQLDSFQEKYDECRMLLLEEGKKSKELSDEVEKLQNLLLKKKEMNNALLFSSPCTSSKVRSEEISKSPPGQRITESCGENGTQHKVLTVVTYNNKKTGTSMKEYYKRNFSSPGRARYDLEAIQKSLSYLLWAAYEQQPSGRVSNLKQTSSVEDYERQFQSQLATFDHNNSLLYILIEDKGKQSDDRSNFIFQTLMRFLVGMDLYVDNQTESPSILVVHKTSGYSFSLTWI</sequence>
<feature type="compositionally biased region" description="Basic and acidic residues" evidence="2">
    <location>
        <begin position="1"/>
        <end position="24"/>
    </location>
</feature>
<proteinExistence type="predicted"/>
<evidence type="ECO:0000259" key="3">
    <source>
        <dbReference type="Pfam" id="PF25091"/>
    </source>
</evidence>
<keyword evidence="5" id="KW-1185">Reference proteome</keyword>
<dbReference type="InterPro" id="IPR056708">
    <property type="entry name" value="DUF7806"/>
</dbReference>
<dbReference type="AlphaFoldDB" id="A0A8J5MB83"/>
<dbReference type="PANTHER" id="PTHR35489:SF2">
    <property type="entry name" value="TITAN9"/>
    <property type="match status" value="1"/>
</dbReference>
<dbReference type="EMBL" id="JACMSC010000001">
    <property type="protein sequence ID" value="KAG6539250.1"/>
    <property type="molecule type" value="Genomic_DNA"/>
</dbReference>
<dbReference type="GO" id="GO:0003006">
    <property type="term" value="P:developmental process involved in reproduction"/>
    <property type="evidence" value="ECO:0007669"/>
    <property type="project" value="TreeGrafter"/>
</dbReference>
<name>A0A8J5MB83_ZINOF</name>
<dbReference type="PANTHER" id="PTHR35489">
    <property type="entry name" value="TITAN9"/>
    <property type="match status" value="1"/>
</dbReference>
<feature type="domain" description="DUF7806" evidence="3">
    <location>
        <begin position="338"/>
        <end position="381"/>
    </location>
</feature>
<evidence type="ECO:0000256" key="1">
    <source>
        <dbReference type="SAM" id="Coils"/>
    </source>
</evidence>
<keyword evidence="1" id="KW-0175">Coiled coil</keyword>
<feature type="region of interest" description="Disordered" evidence="2">
    <location>
        <begin position="1"/>
        <end position="42"/>
    </location>
</feature>
<organism evidence="4 5">
    <name type="scientific">Zingiber officinale</name>
    <name type="common">Ginger</name>
    <name type="synonym">Amomum zingiber</name>
    <dbReference type="NCBI Taxonomy" id="94328"/>
    <lineage>
        <taxon>Eukaryota</taxon>
        <taxon>Viridiplantae</taxon>
        <taxon>Streptophyta</taxon>
        <taxon>Embryophyta</taxon>
        <taxon>Tracheophyta</taxon>
        <taxon>Spermatophyta</taxon>
        <taxon>Magnoliopsida</taxon>
        <taxon>Liliopsida</taxon>
        <taxon>Zingiberales</taxon>
        <taxon>Zingiberaceae</taxon>
        <taxon>Zingiber</taxon>
    </lineage>
</organism>
<protein>
    <recommendedName>
        <fullName evidence="3">DUF7806 domain-containing protein</fullName>
    </recommendedName>
</protein>
<gene>
    <name evidence="4" type="ORF">ZIOFF_004412</name>
</gene>
<reference evidence="4 5" key="1">
    <citation type="submission" date="2020-08" db="EMBL/GenBank/DDBJ databases">
        <title>Plant Genome Project.</title>
        <authorList>
            <person name="Zhang R.-G."/>
        </authorList>
    </citation>
    <scope>NUCLEOTIDE SEQUENCE [LARGE SCALE GENOMIC DNA]</scope>
    <source>
        <tissue evidence="4">Rhizome</tissue>
    </source>
</reference>
<dbReference type="Proteomes" id="UP000734854">
    <property type="component" value="Unassembled WGS sequence"/>
</dbReference>
<evidence type="ECO:0000313" key="5">
    <source>
        <dbReference type="Proteomes" id="UP000734854"/>
    </source>
</evidence>
<feature type="coiled-coil region" evidence="1">
    <location>
        <begin position="133"/>
        <end position="198"/>
    </location>
</feature>